<gene>
    <name evidence="9" type="ORF">Q6348_00280</name>
</gene>
<evidence type="ECO:0000256" key="4">
    <source>
        <dbReference type="ARBA" id="ARBA00022989"/>
    </source>
</evidence>
<keyword evidence="5 7" id="KW-0472">Membrane</keyword>
<evidence type="ECO:0000313" key="10">
    <source>
        <dbReference type="Proteomes" id="UP001232536"/>
    </source>
</evidence>
<protein>
    <submittedName>
        <fullName evidence="9">PspC domain-containing protein</fullName>
    </submittedName>
</protein>
<evidence type="ECO:0000256" key="1">
    <source>
        <dbReference type="ARBA" id="ARBA00004162"/>
    </source>
</evidence>
<dbReference type="Pfam" id="PF04024">
    <property type="entry name" value="PspC"/>
    <property type="match status" value="1"/>
</dbReference>
<comment type="subcellular location">
    <subcellularLocation>
        <location evidence="1">Cell membrane</location>
        <topology evidence="1">Single-pass membrane protein</topology>
    </subcellularLocation>
</comment>
<keyword evidence="2" id="KW-1003">Cell membrane</keyword>
<feature type="transmembrane region" description="Helical" evidence="7">
    <location>
        <begin position="366"/>
        <end position="385"/>
    </location>
</feature>
<feature type="transmembrane region" description="Helical" evidence="7">
    <location>
        <begin position="103"/>
        <end position="127"/>
    </location>
</feature>
<evidence type="ECO:0000256" key="3">
    <source>
        <dbReference type="ARBA" id="ARBA00022692"/>
    </source>
</evidence>
<organism evidence="9 10">
    <name type="scientific">Actinotalea lenta</name>
    <dbReference type="NCBI Taxonomy" id="3064654"/>
    <lineage>
        <taxon>Bacteria</taxon>
        <taxon>Bacillati</taxon>
        <taxon>Actinomycetota</taxon>
        <taxon>Actinomycetes</taxon>
        <taxon>Micrococcales</taxon>
        <taxon>Cellulomonadaceae</taxon>
        <taxon>Actinotalea</taxon>
    </lineage>
</organism>
<feature type="region of interest" description="Disordered" evidence="6">
    <location>
        <begin position="157"/>
        <end position="330"/>
    </location>
</feature>
<keyword evidence="3 7" id="KW-0812">Transmembrane</keyword>
<dbReference type="PANTHER" id="PTHR33885">
    <property type="entry name" value="PHAGE SHOCK PROTEIN C"/>
    <property type="match status" value="1"/>
</dbReference>
<feature type="transmembrane region" description="Helical" evidence="7">
    <location>
        <begin position="392"/>
        <end position="409"/>
    </location>
</feature>
<feature type="compositionally biased region" description="Low complexity" evidence="6">
    <location>
        <begin position="278"/>
        <end position="292"/>
    </location>
</feature>
<dbReference type="PANTHER" id="PTHR33885:SF3">
    <property type="entry name" value="PHAGE SHOCK PROTEIN C"/>
    <property type="match status" value="1"/>
</dbReference>
<reference evidence="9 10" key="1">
    <citation type="submission" date="2023-07" db="EMBL/GenBank/DDBJ databases">
        <title>Description of novel actinomycetes strains, isolated from tidal flat sediment.</title>
        <authorList>
            <person name="Lu C."/>
        </authorList>
    </citation>
    <scope>NUCLEOTIDE SEQUENCE [LARGE SCALE GENOMIC DNA]</scope>
    <source>
        <strain evidence="9 10">SYSU T00b441</strain>
    </source>
</reference>
<evidence type="ECO:0000259" key="8">
    <source>
        <dbReference type="Pfam" id="PF04024"/>
    </source>
</evidence>
<sequence>MTQMPYDPPPPPPQAPRRGMDAFFDSIRGVGIRRSTERWIGGVAGGVARRLDVDPLVVRGVLAASVLLGGLGLVLYGIAWLLLPEESDGRIHAQQMLRGDVDVAVLGAGAAILAGLSVPEMWLPWFAQGFAGWWRGLTWLALLGLVVVVIVTASRGRRNAPRWQPPPPAWQQTPPGPAGWQQPHGQQTPPGPAGWQQPRGQQTPPGPAGWQQTPWSAGAPAAHPTGEPMSTTSEPFAGDRGAVTENVPADPGPADELPAQEAEPTAPTTPGTPPPPVWSSQGWSAQSSGAPAPAGPGWPGGPGTPGGPGWGTPGPQPSGGGWPVTRTRERGPGGAVLGVVGAVTLLTLAGLLYAERIGAFDGPVALTTLTVGLVLLGVAIVISGVRGRRAGGVTALAIIGLLVAVPLAGTARWDGDLHWVGDVQVGQVTHTPTTVSAAEGGFRLGAGQATVDLTQVPLSSTTTVDVPIRMGAGNLVVILPAHAAVTAHVEMGAGNVTWVDGSSRSGAGGNTHELETSAAAAGRHVELALDVRTGLGDVTFEEENR</sequence>
<dbReference type="EMBL" id="JAUQYP010000001">
    <property type="protein sequence ID" value="MDO8105632.1"/>
    <property type="molecule type" value="Genomic_DNA"/>
</dbReference>
<comment type="caution">
    <text evidence="9">The sequence shown here is derived from an EMBL/GenBank/DDBJ whole genome shotgun (WGS) entry which is preliminary data.</text>
</comment>
<dbReference type="InterPro" id="IPR007168">
    <property type="entry name" value="Phageshock_PspC_N"/>
</dbReference>
<evidence type="ECO:0000256" key="7">
    <source>
        <dbReference type="SAM" id="Phobius"/>
    </source>
</evidence>
<feature type="compositionally biased region" description="Pro residues" evidence="6">
    <location>
        <begin position="163"/>
        <end position="177"/>
    </location>
</feature>
<keyword evidence="10" id="KW-1185">Reference proteome</keyword>
<feature type="compositionally biased region" description="Low complexity" evidence="6">
    <location>
        <begin position="178"/>
        <end position="203"/>
    </location>
</feature>
<proteinExistence type="predicted"/>
<keyword evidence="4 7" id="KW-1133">Transmembrane helix</keyword>
<name>A0ABT9D4M3_9CELL</name>
<dbReference type="Proteomes" id="UP001232536">
    <property type="component" value="Unassembled WGS sequence"/>
</dbReference>
<feature type="domain" description="Phage shock protein PspC N-terminal" evidence="8">
    <location>
        <begin position="33"/>
        <end position="86"/>
    </location>
</feature>
<feature type="transmembrane region" description="Helical" evidence="7">
    <location>
        <begin position="133"/>
        <end position="153"/>
    </location>
</feature>
<evidence type="ECO:0000256" key="2">
    <source>
        <dbReference type="ARBA" id="ARBA00022475"/>
    </source>
</evidence>
<feature type="compositionally biased region" description="Low complexity" evidence="6">
    <location>
        <begin position="256"/>
        <end position="269"/>
    </location>
</feature>
<dbReference type="RefSeq" id="WP_304599342.1">
    <property type="nucleotide sequence ID" value="NZ_JAUQYP010000001.1"/>
</dbReference>
<evidence type="ECO:0000313" key="9">
    <source>
        <dbReference type="EMBL" id="MDO8105632.1"/>
    </source>
</evidence>
<feature type="transmembrane region" description="Helical" evidence="7">
    <location>
        <begin position="335"/>
        <end position="354"/>
    </location>
</feature>
<dbReference type="InterPro" id="IPR052027">
    <property type="entry name" value="PspC"/>
</dbReference>
<feature type="transmembrane region" description="Helical" evidence="7">
    <location>
        <begin position="61"/>
        <end position="83"/>
    </location>
</feature>
<evidence type="ECO:0000256" key="5">
    <source>
        <dbReference type="ARBA" id="ARBA00023136"/>
    </source>
</evidence>
<feature type="compositionally biased region" description="Gly residues" evidence="6">
    <location>
        <begin position="297"/>
        <end position="322"/>
    </location>
</feature>
<accession>A0ABT9D4M3</accession>
<evidence type="ECO:0000256" key="6">
    <source>
        <dbReference type="SAM" id="MobiDB-lite"/>
    </source>
</evidence>